<sequence length="117" mass="13082">MMKANTPRLALLVAACSLLAACAQAPKTLYQWEAYQPQVYEHFKGQSPQQQITELEKGLERIAAKGNVPPPGYRAHLGMLYAETGRDDLALQQLQAEKAAFPESAVYIDFLLKKYQK</sequence>
<dbReference type="EMBL" id="RFAR01000010">
    <property type="protein sequence ID" value="RMD01070.1"/>
    <property type="molecule type" value="Genomic_DNA"/>
</dbReference>
<accession>A0A454JM52</accession>
<evidence type="ECO:0000313" key="3">
    <source>
        <dbReference type="Proteomes" id="UP000274139"/>
    </source>
</evidence>
<evidence type="ECO:0000313" key="2">
    <source>
        <dbReference type="EMBL" id="RMD01070.1"/>
    </source>
</evidence>
<reference evidence="2 3" key="1">
    <citation type="submission" date="2018-10" db="EMBL/GenBank/DDBJ databases">
        <title>Draft genome sequence of Aquitalea MWU14-2217 isolated from a wild cranberry bog in Provincetown, Massachusetts.</title>
        <authorList>
            <person name="Ebadzadsahrai G."/>
            <person name="Soby S."/>
        </authorList>
    </citation>
    <scope>NUCLEOTIDE SEQUENCE [LARGE SCALE GENOMIC DNA]</scope>
    <source>
        <strain evidence="2 3">MWU14-2217</strain>
    </source>
</reference>
<proteinExistence type="predicted"/>
<dbReference type="InterPro" id="IPR014508">
    <property type="entry name" value="UCP020555_TPR-like"/>
</dbReference>
<protein>
    <submittedName>
        <fullName evidence="2">DUF4810 domain-containing protein</fullName>
    </submittedName>
</protein>
<dbReference type="PIRSF" id="PIRSF020555">
    <property type="entry name" value="UCP020555"/>
    <property type="match status" value="1"/>
</dbReference>
<dbReference type="OrthoDB" id="9800218at2"/>
<dbReference type="Proteomes" id="UP000274139">
    <property type="component" value="Unassembled WGS sequence"/>
</dbReference>
<organism evidence="2 3">
    <name type="scientific">Aquitalea palustris</name>
    <dbReference type="NCBI Taxonomy" id="2480983"/>
    <lineage>
        <taxon>Bacteria</taxon>
        <taxon>Pseudomonadati</taxon>
        <taxon>Pseudomonadota</taxon>
        <taxon>Betaproteobacteria</taxon>
        <taxon>Neisseriales</taxon>
        <taxon>Chromobacteriaceae</taxon>
        <taxon>Aquitalea</taxon>
    </lineage>
</organism>
<comment type="caution">
    <text evidence="2">The sequence shown here is derived from an EMBL/GenBank/DDBJ whole genome shotgun (WGS) entry which is preliminary data.</text>
</comment>
<dbReference type="PROSITE" id="PS51257">
    <property type="entry name" value="PROKAR_LIPOPROTEIN"/>
    <property type="match status" value="1"/>
</dbReference>
<evidence type="ECO:0000256" key="1">
    <source>
        <dbReference type="SAM" id="SignalP"/>
    </source>
</evidence>
<dbReference type="Pfam" id="PF16068">
    <property type="entry name" value="DUF4810"/>
    <property type="match status" value="1"/>
</dbReference>
<dbReference type="AlphaFoldDB" id="A0A454JM52"/>
<feature type="signal peptide" evidence="1">
    <location>
        <begin position="1"/>
        <end position="25"/>
    </location>
</feature>
<feature type="chain" id="PRO_5019513929" evidence="1">
    <location>
        <begin position="26"/>
        <end position="117"/>
    </location>
</feature>
<name>A0A454JM52_9NEIS</name>
<dbReference type="RefSeq" id="WP_103523403.1">
    <property type="nucleotide sequence ID" value="NZ_JAIZDC010000010.1"/>
</dbReference>
<gene>
    <name evidence="2" type="ORF">EAY64_03470</name>
</gene>
<keyword evidence="1" id="KW-0732">Signal</keyword>
<keyword evidence="3" id="KW-1185">Reference proteome</keyword>